<dbReference type="WBParaSite" id="ALUE_0000648601-mRNA-1">
    <property type="protein sequence ID" value="ALUE_0000648601-mRNA-1"/>
    <property type="gene ID" value="ALUE_0000648601"/>
</dbReference>
<dbReference type="AlphaFoldDB" id="A0A0M3HUK5"/>
<evidence type="ECO:0000313" key="2">
    <source>
        <dbReference type="Proteomes" id="UP000036681"/>
    </source>
</evidence>
<keyword evidence="1" id="KW-0732">Signal</keyword>
<evidence type="ECO:0000313" key="3">
    <source>
        <dbReference type="WBParaSite" id="ALUE_0000648601-mRNA-1"/>
    </source>
</evidence>
<keyword evidence="2" id="KW-1185">Reference proteome</keyword>
<feature type="chain" id="PRO_5005656377" evidence="1">
    <location>
        <begin position="21"/>
        <end position="95"/>
    </location>
</feature>
<dbReference type="Proteomes" id="UP000036681">
    <property type="component" value="Unplaced"/>
</dbReference>
<proteinExistence type="predicted"/>
<name>A0A0M3HUK5_ASCLU</name>
<reference evidence="3" key="1">
    <citation type="submission" date="2017-02" db="UniProtKB">
        <authorList>
            <consortium name="WormBaseParasite"/>
        </authorList>
    </citation>
    <scope>IDENTIFICATION</scope>
</reference>
<accession>A0A0M3HUK5</accession>
<organism evidence="2 3">
    <name type="scientific">Ascaris lumbricoides</name>
    <name type="common">Giant roundworm</name>
    <dbReference type="NCBI Taxonomy" id="6252"/>
    <lineage>
        <taxon>Eukaryota</taxon>
        <taxon>Metazoa</taxon>
        <taxon>Ecdysozoa</taxon>
        <taxon>Nematoda</taxon>
        <taxon>Chromadorea</taxon>
        <taxon>Rhabditida</taxon>
        <taxon>Spirurina</taxon>
        <taxon>Ascaridomorpha</taxon>
        <taxon>Ascaridoidea</taxon>
        <taxon>Ascarididae</taxon>
        <taxon>Ascaris</taxon>
    </lineage>
</organism>
<sequence length="95" mass="10477">MLRSIDIVLLPSHVILTGLADEHTCTEGGELSESRETTDTNALNGLGIRNPAEACKMHTRTTRPLGSPLSVICVCEHDRGFRFFTALDYIRIFSS</sequence>
<protein>
    <submittedName>
        <fullName evidence="3">Secreted protein</fullName>
    </submittedName>
</protein>
<evidence type="ECO:0000256" key="1">
    <source>
        <dbReference type="SAM" id="SignalP"/>
    </source>
</evidence>
<feature type="signal peptide" evidence="1">
    <location>
        <begin position="1"/>
        <end position="20"/>
    </location>
</feature>